<dbReference type="AlphaFoldDB" id="A0AAV0IB40"/>
<sequence>MLKALGFSSPDEIIRVSCLTLIKQKIYKITNWSQHFYKFELQNSGSQSASGGERSLFSAIELYQLRYPCGPVSLIFCHHGSECKVTTMLCRAPYMLADLYKVKGAYKLDSQVLTATYKGCIEIILLCILEHGPLFLHPWIMLQLLSRKWYLVQKVRMKLRRRSLSMGLCRTELLKTRVEWDTCSWSHDLPAMKLSTVNLDASAALLMTL</sequence>
<reference evidence="1" key="1">
    <citation type="submission" date="2022-08" db="EMBL/GenBank/DDBJ databases">
        <authorList>
            <person name="Gutierrez-Valencia J."/>
        </authorList>
    </citation>
    <scope>NUCLEOTIDE SEQUENCE</scope>
</reference>
<dbReference type="Proteomes" id="UP001154282">
    <property type="component" value="Unassembled WGS sequence"/>
</dbReference>
<keyword evidence="2" id="KW-1185">Reference proteome</keyword>
<dbReference type="EMBL" id="CAMGYJ010000003">
    <property type="protein sequence ID" value="CAI0393953.1"/>
    <property type="molecule type" value="Genomic_DNA"/>
</dbReference>
<organism evidence="1 2">
    <name type="scientific">Linum tenue</name>
    <dbReference type="NCBI Taxonomy" id="586396"/>
    <lineage>
        <taxon>Eukaryota</taxon>
        <taxon>Viridiplantae</taxon>
        <taxon>Streptophyta</taxon>
        <taxon>Embryophyta</taxon>
        <taxon>Tracheophyta</taxon>
        <taxon>Spermatophyta</taxon>
        <taxon>Magnoliopsida</taxon>
        <taxon>eudicotyledons</taxon>
        <taxon>Gunneridae</taxon>
        <taxon>Pentapetalae</taxon>
        <taxon>rosids</taxon>
        <taxon>fabids</taxon>
        <taxon>Malpighiales</taxon>
        <taxon>Linaceae</taxon>
        <taxon>Linum</taxon>
    </lineage>
</organism>
<protein>
    <submittedName>
        <fullName evidence="1">Uncharacterized protein</fullName>
    </submittedName>
</protein>
<gene>
    <name evidence="1" type="ORF">LITE_LOCUS8149</name>
</gene>
<evidence type="ECO:0000313" key="2">
    <source>
        <dbReference type="Proteomes" id="UP001154282"/>
    </source>
</evidence>
<accession>A0AAV0IB40</accession>
<name>A0AAV0IB40_9ROSI</name>
<comment type="caution">
    <text evidence="1">The sequence shown here is derived from an EMBL/GenBank/DDBJ whole genome shotgun (WGS) entry which is preliminary data.</text>
</comment>
<proteinExistence type="predicted"/>
<evidence type="ECO:0000313" key="1">
    <source>
        <dbReference type="EMBL" id="CAI0393953.1"/>
    </source>
</evidence>